<evidence type="ECO:0000313" key="3">
    <source>
        <dbReference type="Proteomes" id="UP001054857"/>
    </source>
</evidence>
<comment type="caution">
    <text evidence="2">The sequence shown here is derived from an EMBL/GenBank/DDBJ whole genome shotgun (WGS) entry which is preliminary data.</text>
</comment>
<sequence>MSDVEVIGAGFGRTGTLSLYTALNRLGYKTHHMKEVIMTGTASGWLQAARDRAAGRPINWDSILGGYTATVDWPAAAFYSELLAANPNAKVILTLRDFDSWYESALATVYTMGECGSSIRPPAYLAPLFRPLTNLFSMNDLMFKDGIFEGRFLDKEFVRKVYESHHAEVRRVVPPGQLLEFHVKEGWGPLCAFLGKPVPEGEPFPRVNDTAEFLGNIAKVRKLARVLSVFFAASNAALVAAAAASVVAAVQAIRNRL</sequence>
<gene>
    <name evidence="2" type="ORF">Agub_g15265</name>
</gene>
<dbReference type="Gene3D" id="3.40.50.300">
    <property type="entry name" value="P-loop containing nucleotide triphosphate hydrolases"/>
    <property type="match status" value="1"/>
</dbReference>
<evidence type="ECO:0000313" key="2">
    <source>
        <dbReference type="EMBL" id="GFR52716.1"/>
    </source>
</evidence>
<dbReference type="PANTHER" id="PTHR36978:SF4">
    <property type="entry name" value="P-LOOP CONTAINING NUCLEOSIDE TRIPHOSPHATE HYDROLASE PROTEIN"/>
    <property type="match status" value="1"/>
</dbReference>
<dbReference type="InterPro" id="IPR027417">
    <property type="entry name" value="P-loop_NTPase"/>
</dbReference>
<dbReference type="EMBL" id="BMAR01000070">
    <property type="protein sequence ID" value="GFR52716.1"/>
    <property type="molecule type" value="Genomic_DNA"/>
</dbReference>
<dbReference type="InterPro" id="IPR040632">
    <property type="entry name" value="Sulfotransfer_4"/>
</dbReference>
<keyword evidence="1" id="KW-0472">Membrane</keyword>
<keyword evidence="3" id="KW-1185">Reference proteome</keyword>
<keyword evidence="1" id="KW-1133">Transmembrane helix</keyword>
<name>A0AAD3HTT6_9CHLO</name>
<proteinExistence type="predicted"/>
<protein>
    <recommendedName>
        <fullName evidence="4">Sulfotransferase family protein</fullName>
    </recommendedName>
</protein>
<dbReference type="SUPFAM" id="SSF52540">
    <property type="entry name" value="P-loop containing nucleoside triphosphate hydrolases"/>
    <property type="match status" value="1"/>
</dbReference>
<dbReference type="Proteomes" id="UP001054857">
    <property type="component" value="Unassembled WGS sequence"/>
</dbReference>
<organism evidence="2 3">
    <name type="scientific">Astrephomene gubernaculifera</name>
    <dbReference type="NCBI Taxonomy" id="47775"/>
    <lineage>
        <taxon>Eukaryota</taxon>
        <taxon>Viridiplantae</taxon>
        <taxon>Chlorophyta</taxon>
        <taxon>core chlorophytes</taxon>
        <taxon>Chlorophyceae</taxon>
        <taxon>CS clade</taxon>
        <taxon>Chlamydomonadales</taxon>
        <taxon>Astrephomenaceae</taxon>
        <taxon>Astrephomene</taxon>
    </lineage>
</organism>
<dbReference type="PANTHER" id="PTHR36978">
    <property type="entry name" value="P-LOOP CONTAINING NUCLEOTIDE TRIPHOSPHATE HYDROLASE"/>
    <property type="match status" value="1"/>
</dbReference>
<reference evidence="2 3" key="1">
    <citation type="journal article" date="2021" name="Sci. Rep.">
        <title>Genome sequencing of the multicellular alga Astrephomene provides insights into convergent evolution of germ-soma differentiation.</title>
        <authorList>
            <person name="Yamashita S."/>
            <person name="Yamamoto K."/>
            <person name="Matsuzaki R."/>
            <person name="Suzuki S."/>
            <person name="Yamaguchi H."/>
            <person name="Hirooka S."/>
            <person name="Minakuchi Y."/>
            <person name="Miyagishima S."/>
            <person name="Kawachi M."/>
            <person name="Toyoda A."/>
            <person name="Nozaki H."/>
        </authorList>
    </citation>
    <scope>NUCLEOTIDE SEQUENCE [LARGE SCALE GENOMIC DNA]</scope>
    <source>
        <strain evidence="2 3">NIES-4017</strain>
    </source>
</reference>
<accession>A0AAD3HTT6</accession>
<dbReference type="Pfam" id="PF17784">
    <property type="entry name" value="Sulfotransfer_4"/>
    <property type="match status" value="1"/>
</dbReference>
<dbReference type="AlphaFoldDB" id="A0AAD3HTT6"/>
<evidence type="ECO:0000256" key="1">
    <source>
        <dbReference type="SAM" id="Phobius"/>
    </source>
</evidence>
<keyword evidence="1" id="KW-0812">Transmembrane</keyword>
<evidence type="ECO:0008006" key="4">
    <source>
        <dbReference type="Google" id="ProtNLM"/>
    </source>
</evidence>
<feature type="transmembrane region" description="Helical" evidence="1">
    <location>
        <begin position="229"/>
        <end position="253"/>
    </location>
</feature>